<gene>
    <name evidence="10" type="primary">fluC</name>
    <name evidence="10" type="synonym">crcB</name>
    <name evidence="11" type="ordered locus">Shel_13500</name>
</gene>
<keyword evidence="3 10" id="KW-0812">Transmembrane</keyword>
<evidence type="ECO:0000256" key="4">
    <source>
        <dbReference type="ARBA" id="ARBA00022989"/>
    </source>
</evidence>
<dbReference type="AlphaFoldDB" id="C7N638"/>
<feature type="transmembrane region" description="Helical" evidence="10">
    <location>
        <begin position="98"/>
        <end position="119"/>
    </location>
</feature>
<evidence type="ECO:0000256" key="5">
    <source>
        <dbReference type="ARBA" id="ARBA00023136"/>
    </source>
</evidence>
<dbReference type="NCBIfam" id="TIGR00494">
    <property type="entry name" value="crcB"/>
    <property type="match status" value="1"/>
</dbReference>
<dbReference type="HAMAP" id="MF_00454">
    <property type="entry name" value="FluC"/>
    <property type="match status" value="1"/>
</dbReference>
<dbReference type="EMBL" id="CP001684">
    <property type="protein sequence ID" value="ACV22373.1"/>
    <property type="molecule type" value="Genomic_DNA"/>
</dbReference>
<organism evidence="11 12">
    <name type="scientific">Slackia heliotrinireducens (strain ATCC 29202 / DSM 20476 / NCTC 11029 / RHS 1)</name>
    <name type="common">Peptococcus heliotrinreducens</name>
    <dbReference type="NCBI Taxonomy" id="471855"/>
    <lineage>
        <taxon>Bacteria</taxon>
        <taxon>Bacillati</taxon>
        <taxon>Actinomycetota</taxon>
        <taxon>Coriobacteriia</taxon>
        <taxon>Eggerthellales</taxon>
        <taxon>Eggerthellaceae</taxon>
        <taxon>Slackia</taxon>
    </lineage>
</organism>
<proteinExistence type="inferred from homology"/>
<dbReference type="PANTHER" id="PTHR28259">
    <property type="entry name" value="FLUORIDE EXPORT PROTEIN 1-RELATED"/>
    <property type="match status" value="1"/>
</dbReference>
<evidence type="ECO:0000313" key="11">
    <source>
        <dbReference type="EMBL" id="ACV22373.1"/>
    </source>
</evidence>
<keyword evidence="2 10" id="KW-1003">Cell membrane</keyword>
<feature type="binding site" evidence="10">
    <location>
        <position position="81"/>
    </location>
    <ligand>
        <name>Na(+)</name>
        <dbReference type="ChEBI" id="CHEBI:29101"/>
        <note>structural</note>
    </ligand>
</feature>
<dbReference type="GO" id="GO:0140114">
    <property type="term" value="P:cellular detoxification of fluoride"/>
    <property type="evidence" value="ECO:0007669"/>
    <property type="project" value="UniProtKB-UniRule"/>
</dbReference>
<feature type="transmembrane region" description="Helical" evidence="10">
    <location>
        <begin position="7"/>
        <end position="31"/>
    </location>
</feature>
<dbReference type="STRING" id="471855.Shel_13500"/>
<dbReference type="PANTHER" id="PTHR28259:SF1">
    <property type="entry name" value="FLUORIDE EXPORT PROTEIN 1-RELATED"/>
    <property type="match status" value="1"/>
</dbReference>
<comment type="function">
    <text evidence="9 10">Fluoride-specific ion channel. Important for reducing fluoride concentration in the cell, thus reducing its toxicity.</text>
</comment>
<dbReference type="GO" id="GO:0005886">
    <property type="term" value="C:plasma membrane"/>
    <property type="evidence" value="ECO:0007669"/>
    <property type="project" value="UniProtKB-SubCell"/>
</dbReference>
<keyword evidence="6 10" id="KW-0407">Ion channel</keyword>
<evidence type="ECO:0000256" key="8">
    <source>
        <dbReference type="ARBA" id="ARBA00035585"/>
    </source>
</evidence>
<evidence type="ECO:0000256" key="1">
    <source>
        <dbReference type="ARBA" id="ARBA00004651"/>
    </source>
</evidence>
<dbReference type="GO" id="GO:0046872">
    <property type="term" value="F:metal ion binding"/>
    <property type="evidence" value="ECO:0007669"/>
    <property type="project" value="UniProtKB-KW"/>
</dbReference>
<evidence type="ECO:0000256" key="3">
    <source>
        <dbReference type="ARBA" id="ARBA00022692"/>
    </source>
</evidence>
<keyword evidence="10" id="KW-0479">Metal-binding</keyword>
<evidence type="ECO:0000256" key="6">
    <source>
        <dbReference type="ARBA" id="ARBA00023303"/>
    </source>
</evidence>
<name>C7N638_SLAHD</name>
<feature type="binding site" evidence="10">
    <location>
        <position position="78"/>
    </location>
    <ligand>
        <name>Na(+)</name>
        <dbReference type="ChEBI" id="CHEBI:29101"/>
        <note>structural</note>
    </ligand>
</feature>
<comment type="catalytic activity">
    <reaction evidence="8">
        <text>fluoride(in) = fluoride(out)</text>
        <dbReference type="Rhea" id="RHEA:76159"/>
        <dbReference type="ChEBI" id="CHEBI:17051"/>
    </reaction>
    <physiologicalReaction direction="left-to-right" evidence="8">
        <dbReference type="Rhea" id="RHEA:76160"/>
    </physiologicalReaction>
</comment>
<dbReference type="KEGG" id="shi:Shel_13500"/>
<dbReference type="Pfam" id="PF02537">
    <property type="entry name" value="CRCB"/>
    <property type="match status" value="1"/>
</dbReference>
<dbReference type="InterPro" id="IPR003691">
    <property type="entry name" value="FluC"/>
</dbReference>
<dbReference type="Proteomes" id="UP000002026">
    <property type="component" value="Chromosome"/>
</dbReference>
<evidence type="ECO:0000256" key="10">
    <source>
        <dbReference type="HAMAP-Rule" id="MF_00454"/>
    </source>
</evidence>
<comment type="similarity">
    <text evidence="7 10">Belongs to the fluoride channel Fluc/FEX (TC 1.A.43) family.</text>
</comment>
<keyword evidence="5 10" id="KW-0472">Membrane</keyword>
<accession>C7N638</accession>
<keyword evidence="10" id="KW-0406">Ion transport</keyword>
<keyword evidence="10" id="KW-0915">Sodium</keyword>
<evidence type="ECO:0000256" key="7">
    <source>
        <dbReference type="ARBA" id="ARBA00035120"/>
    </source>
</evidence>
<dbReference type="GO" id="GO:0062054">
    <property type="term" value="F:fluoride channel activity"/>
    <property type="evidence" value="ECO:0007669"/>
    <property type="project" value="UniProtKB-UniRule"/>
</dbReference>
<comment type="subcellular location">
    <subcellularLocation>
        <location evidence="1 10">Cell membrane</location>
        <topology evidence="1 10">Multi-pass membrane protein</topology>
    </subcellularLocation>
</comment>
<keyword evidence="4 10" id="KW-1133">Transmembrane helix</keyword>
<reference evidence="11 12" key="1">
    <citation type="journal article" date="2009" name="Stand. Genomic Sci.">
        <title>Complete genome sequence of Slackia heliotrinireducens type strain (RHS 1).</title>
        <authorList>
            <person name="Pukall R."/>
            <person name="Lapidus A."/>
            <person name="Nolan M."/>
            <person name="Copeland A."/>
            <person name="Glavina Del Rio T."/>
            <person name="Lucas S."/>
            <person name="Chen F."/>
            <person name="Tice H."/>
            <person name="Cheng J.F."/>
            <person name="Chertkov O."/>
            <person name="Bruce D."/>
            <person name="Goodwin L."/>
            <person name="Kuske C."/>
            <person name="Brettin T."/>
            <person name="Detter J.C."/>
            <person name="Han C."/>
            <person name="Pitluck S."/>
            <person name="Pati A."/>
            <person name="Mavrommatis K."/>
            <person name="Ivanova N."/>
            <person name="Ovchinnikova G."/>
            <person name="Chen A."/>
            <person name="Palaniappan K."/>
            <person name="Schneider S."/>
            <person name="Rohde M."/>
            <person name="Chain P."/>
            <person name="D'haeseleer P."/>
            <person name="Goker M."/>
            <person name="Bristow J."/>
            <person name="Eisen J.A."/>
            <person name="Markowitz V."/>
            <person name="Kyrpides N.C."/>
            <person name="Klenk H.P."/>
            <person name="Hugenholtz P."/>
        </authorList>
    </citation>
    <scope>NUCLEOTIDE SEQUENCE [LARGE SCALE GENOMIC DNA]</scope>
    <source>
        <strain evidence="12">ATCC 29202 / DSM 20476 / NCTC 11029 / RHS 1</strain>
    </source>
</reference>
<keyword evidence="12" id="KW-1185">Reference proteome</keyword>
<dbReference type="eggNOG" id="COG0239">
    <property type="taxonomic scope" value="Bacteria"/>
</dbReference>
<protein>
    <recommendedName>
        <fullName evidence="10">Fluoride-specific ion channel FluC</fullName>
    </recommendedName>
</protein>
<sequence>MGLNVLAVAIGGGIGATLRYLVSYWFGIAGITSNFPWSTFVVNAVGCFAIGFMSVVFDGPMGKNLGTWRIFAITGMTGGFTTLSTFGLETINLFERGAFGYAVINFVANIGICFVGILIGRAVGRMVFHAV</sequence>
<evidence type="ECO:0000313" key="12">
    <source>
        <dbReference type="Proteomes" id="UP000002026"/>
    </source>
</evidence>
<evidence type="ECO:0000256" key="2">
    <source>
        <dbReference type="ARBA" id="ARBA00022475"/>
    </source>
</evidence>
<keyword evidence="10" id="KW-0813">Transport</keyword>
<feature type="transmembrane region" description="Helical" evidence="10">
    <location>
        <begin position="37"/>
        <end position="56"/>
    </location>
</feature>
<evidence type="ECO:0000256" key="9">
    <source>
        <dbReference type="ARBA" id="ARBA00049940"/>
    </source>
</evidence>
<comment type="activity regulation">
    <text evidence="10">Na(+) is not transported, but it plays an essential structural role and its presence is essential for fluoride channel function.</text>
</comment>
<dbReference type="RefSeq" id="WP_012798475.1">
    <property type="nucleotide sequence ID" value="NC_013165.1"/>
</dbReference>
<dbReference type="HOGENOM" id="CLU_114342_3_2_11"/>
<feature type="transmembrane region" description="Helical" evidence="10">
    <location>
        <begin position="68"/>
        <end position="86"/>
    </location>
</feature>